<dbReference type="Pfam" id="PF00563">
    <property type="entry name" value="EAL"/>
    <property type="match status" value="1"/>
</dbReference>
<dbReference type="InterPro" id="IPR001633">
    <property type="entry name" value="EAL_dom"/>
</dbReference>
<feature type="domain" description="EAL" evidence="4">
    <location>
        <begin position="1"/>
        <end position="53"/>
    </location>
</feature>
<name>A0A8I1GB66_9GAMM</name>
<dbReference type="InterPro" id="IPR035919">
    <property type="entry name" value="EAL_sf"/>
</dbReference>
<dbReference type="PROSITE" id="PS50883">
    <property type="entry name" value="EAL"/>
    <property type="match status" value="1"/>
</dbReference>
<proteinExistence type="predicted"/>
<dbReference type="Proteomes" id="UP000655994">
    <property type="component" value="Unassembled WGS sequence"/>
</dbReference>
<dbReference type="SMART" id="SM00448">
    <property type="entry name" value="REC"/>
    <property type="match status" value="1"/>
</dbReference>
<evidence type="ECO:0000313" key="7">
    <source>
        <dbReference type="Proteomes" id="UP000621390"/>
    </source>
</evidence>
<dbReference type="EMBL" id="JAEMOS010000001">
    <property type="protein sequence ID" value="MBJ7265412.1"/>
    <property type="molecule type" value="Genomic_DNA"/>
</dbReference>
<comment type="caution">
    <text evidence="6">The sequence shown here is derived from an EMBL/GenBank/DDBJ whole genome shotgun (WGS) entry which is preliminary data.</text>
</comment>
<evidence type="ECO:0000313" key="6">
    <source>
        <dbReference type="EMBL" id="MBJ7315236.1"/>
    </source>
</evidence>
<protein>
    <submittedName>
        <fullName evidence="6">Response regulator</fullName>
    </submittedName>
</protein>
<evidence type="ECO:0000313" key="5">
    <source>
        <dbReference type="EMBL" id="MBJ7265412.1"/>
    </source>
</evidence>
<dbReference type="PANTHER" id="PTHR44591:SF19">
    <property type="entry name" value="TWO-COMPONENT RESPONSE REGULATOR-RELATED"/>
    <property type="match status" value="1"/>
</dbReference>
<feature type="domain" description="Response regulatory" evidence="3">
    <location>
        <begin position="67"/>
        <end position="182"/>
    </location>
</feature>
<dbReference type="PROSITE" id="PS50110">
    <property type="entry name" value="RESPONSE_REGULATORY"/>
    <property type="match status" value="1"/>
</dbReference>
<dbReference type="SUPFAM" id="SSF52172">
    <property type="entry name" value="CheY-like"/>
    <property type="match status" value="1"/>
</dbReference>
<evidence type="ECO:0000259" key="3">
    <source>
        <dbReference type="PROSITE" id="PS50110"/>
    </source>
</evidence>
<sequence>MAHHLGLEVLAEGVETSAQQEYLRRCHCDAMQGFLLAKPMAKEQVLSFLQDYRSNINEKLKEHERQAVLIVDDEENVLKSLQRLLRRDGYHIFTASNAEEAFNILAHEPVDVVISDQRMRNMQGLEFLSNVRNMYPDAARIVLTAYRNEDALTQAINESEVYRFLDKPWDDEVLRQTVRNSLRPRQESNLRPFT</sequence>
<organism evidence="6 7">
    <name type="scientific">Idiomarina abyssalis</name>
    <dbReference type="NCBI Taxonomy" id="86102"/>
    <lineage>
        <taxon>Bacteria</taxon>
        <taxon>Pseudomonadati</taxon>
        <taxon>Pseudomonadota</taxon>
        <taxon>Gammaproteobacteria</taxon>
        <taxon>Alteromonadales</taxon>
        <taxon>Idiomarinaceae</taxon>
        <taxon>Idiomarina</taxon>
    </lineage>
</organism>
<dbReference type="AlphaFoldDB" id="A0A8I1GB66"/>
<keyword evidence="8" id="KW-1185">Reference proteome</keyword>
<dbReference type="Pfam" id="PF00072">
    <property type="entry name" value="Response_reg"/>
    <property type="match status" value="1"/>
</dbReference>
<evidence type="ECO:0000256" key="2">
    <source>
        <dbReference type="PROSITE-ProRule" id="PRU00169"/>
    </source>
</evidence>
<keyword evidence="1 2" id="KW-0597">Phosphoprotein</keyword>
<gene>
    <name evidence="5" type="ORF">JHC10_00495</name>
    <name evidence="6" type="ORF">JHC11_04410</name>
</gene>
<dbReference type="InterPro" id="IPR050595">
    <property type="entry name" value="Bact_response_regulator"/>
</dbReference>
<evidence type="ECO:0000313" key="8">
    <source>
        <dbReference type="Proteomes" id="UP000655994"/>
    </source>
</evidence>
<dbReference type="GO" id="GO:0000160">
    <property type="term" value="P:phosphorelay signal transduction system"/>
    <property type="evidence" value="ECO:0007669"/>
    <property type="project" value="InterPro"/>
</dbReference>
<dbReference type="Gene3D" id="3.40.50.2300">
    <property type="match status" value="1"/>
</dbReference>
<accession>A0A8I1GB66</accession>
<dbReference type="InterPro" id="IPR001789">
    <property type="entry name" value="Sig_transdc_resp-reg_receiver"/>
</dbReference>
<dbReference type="EMBL" id="JAEMOP010000002">
    <property type="protein sequence ID" value="MBJ7315236.1"/>
    <property type="molecule type" value="Genomic_DNA"/>
</dbReference>
<dbReference type="Gene3D" id="3.20.20.450">
    <property type="entry name" value="EAL domain"/>
    <property type="match status" value="1"/>
</dbReference>
<feature type="modified residue" description="4-aspartylphosphate" evidence="2">
    <location>
        <position position="116"/>
    </location>
</feature>
<dbReference type="InterPro" id="IPR011006">
    <property type="entry name" value="CheY-like_superfamily"/>
</dbReference>
<dbReference type="CDD" id="cd17569">
    <property type="entry name" value="REC_HupR-like"/>
    <property type="match status" value="1"/>
</dbReference>
<dbReference type="Proteomes" id="UP000621390">
    <property type="component" value="Unassembled WGS sequence"/>
</dbReference>
<evidence type="ECO:0000256" key="1">
    <source>
        <dbReference type="ARBA" id="ARBA00022553"/>
    </source>
</evidence>
<evidence type="ECO:0000259" key="4">
    <source>
        <dbReference type="PROSITE" id="PS50883"/>
    </source>
</evidence>
<dbReference type="SUPFAM" id="SSF141868">
    <property type="entry name" value="EAL domain-like"/>
    <property type="match status" value="1"/>
</dbReference>
<reference evidence="6 8" key="1">
    <citation type="submission" date="2020-09" db="EMBL/GenBank/DDBJ databases">
        <title>Draft Genomes of Bacterial Isolates from North Pond Shallow Sediments.</title>
        <authorList>
            <person name="Kiel Reese B."/>
            <person name="Mullis M."/>
            <person name="Weisend R.E."/>
        </authorList>
    </citation>
    <scope>NUCLEOTIDE SEQUENCE</scope>
    <source>
        <strain evidence="6">KJE-2</strain>
        <strain evidence="5 8">KJE-3</strain>
    </source>
</reference>
<dbReference type="PANTHER" id="PTHR44591">
    <property type="entry name" value="STRESS RESPONSE REGULATOR PROTEIN 1"/>
    <property type="match status" value="1"/>
</dbReference>